<dbReference type="SMART" id="SM00217">
    <property type="entry name" value="WAP"/>
    <property type="match status" value="5"/>
</dbReference>
<dbReference type="GO" id="GO:0004867">
    <property type="term" value="F:serine-type endopeptidase inhibitor activity"/>
    <property type="evidence" value="ECO:0007669"/>
    <property type="project" value="TreeGrafter"/>
</dbReference>
<dbReference type="SUPFAM" id="SSF57256">
    <property type="entry name" value="Elafin-like"/>
    <property type="match status" value="5"/>
</dbReference>
<evidence type="ECO:0000259" key="2">
    <source>
        <dbReference type="SMART" id="SM00217"/>
    </source>
</evidence>
<accession>A0A5S6QLV9</accession>
<dbReference type="Gene3D" id="4.10.75.10">
    <property type="entry name" value="Elafin-like"/>
    <property type="match status" value="5"/>
</dbReference>
<dbReference type="GO" id="GO:0005615">
    <property type="term" value="C:extracellular space"/>
    <property type="evidence" value="ECO:0007669"/>
    <property type="project" value="TreeGrafter"/>
</dbReference>
<organism evidence="3 4">
    <name type="scientific">Trichuris muris</name>
    <name type="common">Mouse whipworm</name>
    <dbReference type="NCBI Taxonomy" id="70415"/>
    <lineage>
        <taxon>Eukaryota</taxon>
        <taxon>Metazoa</taxon>
        <taxon>Ecdysozoa</taxon>
        <taxon>Nematoda</taxon>
        <taxon>Enoplea</taxon>
        <taxon>Dorylaimia</taxon>
        <taxon>Trichinellida</taxon>
        <taxon>Trichuridae</taxon>
        <taxon>Trichuris</taxon>
    </lineage>
</organism>
<keyword evidence="1" id="KW-0732">Signal</keyword>
<feature type="signal peptide" evidence="1">
    <location>
        <begin position="1"/>
        <end position="20"/>
    </location>
</feature>
<dbReference type="InterPro" id="IPR008197">
    <property type="entry name" value="WAP_dom"/>
</dbReference>
<feature type="domain" description="WAP" evidence="2">
    <location>
        <begin position="221"/>
        <end position="264"/>
    </location>
</feature>
<feature type="domain" description="WAP" evidence="2">
    <location>
        <begin position="76"/>
        <end position="114"/>
    </location>
</feature>
<reference evidence="4" key="1">
    <citation type="submission" date="2019-12" db="UniProtKB">
        <authorList>
            <consortium name="WormBaseParasite"/>
        </authorList>
    </citation>
    <scope>IDENTIFICATION</scope>
</reference>
<dbReference type="Pfam" id="PF00095">
    <property type="entry name" value="WAP"/>
    <property type="match status" value="5"/>
</dbReference>
<dbReference type="InterPro" id="IPR050514">
    <property type="entry name" value="WAP_four-disulfide_core"/>
</dbReference>
<dbReference type="WBParaSite" id="TMUE_2000008188.1">
    <property type="protein sequence ID" value="TMUE_2000008188.1"/>
    <property type="gene ID" value="WBGene00288952"/>
</dbReference>
<evidence type="ECO:0000313" key="3">
    <source>
        <dbReference type="Proteomes" id="UP000046395"/>
    </source>
</evidence>
<keyword evidence="3" id="KW-1185">Reference proteome</keyword>
<evidence type="ECO:0000313" key="4">
    <source>
        <dbReference type="WBParaSite" id="TMUE_2000008188.1"/>
    </source>
</evidence>
<dbReference type="PANTHER" id="PTHR19441">
    <property type="entry name" value="WHEY ACDIC PROTEIN WAP"/>
    <property type="match status" value="1"/>
</dbReference>
<proteinExistence type="predicted"/>
<feature type="domain" description="WAP" evidence="2">
    <location>
        <begin position="23"/>
        <end position="66"/>
    </location>
</feature>
<name>A0A5S6QLV9_TRIMR</name>
<dbReference type="PANTHER" id="PTHR19441:SF95">
    <property type="entry name" value="PERLWAPIN ISOFORM X1"/>
    <property type="match status" value="1"/>
</dbReference>
<dbReference type="AlphaFoldDB" id="A0A5S6QLV9"/>
<protein>
    <submittedName>
        <fullName evidence="4">WAP domain-containing protein</fullName>
    </submittedName>
</protein>
<evidence type="ECO:0000256" key="1">
    <source>
        <dbReference type="SAM" id="SignalP"/>
    </source>
</evidence>
<feature type="domain" description="WAP" evidence="2">
    <location>
        <begin position="170"/>
        <end position="214"/>
    </location>
</feature>
<feature type="chain" id="PRO_5024407343" evidence="1">
    <location>
        <begin position="21"/>
        <end position="264"/>
    </location>
</feature>
<sequence length="264" mass="29380">MNRLFTYVVLLIFCTYYVPGKISKGYCSERSAYGNISKTPCNKDIDCQTEEKCCRKGDTMMCVSPVPYEAYLGHLKPGSCPKMTRSKQKNPKCTVDQDCRGELICCEDRCIVPLPAPPEAKDFYCPEHSGVNLVNTTCRSDSECPGSVKCCQVEETSLCTEPSYLPAPRKSGHCPKIENDKHLMYSKLCNGDSDCFGGEKCCPTSETFRCQPAMPSPPPPKQGSCGTNSVDWNLMALFECEDDYDCVGAKKCCYEDFILQCVYV</sequence>
<dbReference type="Proteomes" id="UP000046395">
    <property type="component" value="Unassembled WGS sequence"/>
</dbReference>
<dbReference type="InterPro" id="IPR036645">
    <property type="entry name" value="Elafin-like_sf"/>
</dbReference>
<feature type="domain" description="WAP" evidence="2">
    <location>
        <begin position="121"/>
        <end position="163"/>
    </location>
</feature>